<proteinExistence type="predicted"/>
<comment type="caution">
    <text evidence="2">The sequence shown here is derived from an EMBL/GenBank/DDBJ whole genome shotgun (WGS) entry which is preliminary data.</text>
</comment>
<accession>A0A0P7ZFC6</accession>
<keyword evidence="1" id="KW-0472">Membrane</keyword>
<reference evidence="2 3" key="1">
    <citation type="submission" date="2015-09" db="EMBL/GenBank/DDBJ databases">
        <title>A metagenomics-based metabolic model of nitrate-dependent anaerobic oxidation of methane by Methanoperedens-like archaea.</title>
        <authorList>
            <person name="Arshad A."/>
            <person name="Speth D.R."/>
            <person name="De Graaf R.M."/>
            <person name="Op Den Camp H.J."/>
            <person name="Jetten M.S."/>
            <person name="Welte C.U."/>
        </authorList>
    </citation>
    <scope>NUCLEOTIDE SEQUENCE [LARGE SCALE GENOMIC DNA]</scope>
</reference>
<gene>
    <name evidence="2" type="ORF">MPEBLZ_01977</name>
</gene>
<protein>
    <submittedName>
        <fullName evidence="2">Uncharacterized protein</fullName>
    </submittedName>
</protein>
<keyword evidence="1" id="KW-1133">Transmembrane helix</keyword>
<organism evidence="2 3">
    <name type="scientific">Candidatus Methanoperedens nitratireducens</name>
    <dbReference type="NCBI Taxonomy" id="1392998"/>
    <lineage>
        <taxon>Archaea</taxon>
        <taxon>Methanobacteriati</taxon>
        <taxon>Methanobacteriota</taxon>
        <taxon>Stenosarchaea group</taxon>
        <taxon>Methanomicrobia</taxon>
        <taxon>Methanosarcinales</taxon>
        <taxon>ANME-2 cluster</taxon>
        <taxon>Candidatus Methanoperedentaceae</taxon>
        <taxon>Candidatus Methanoperedens</taxon>
    </lineage>
</organism>
<evidence type="ECO:0000256" key="1">
    <source>
        <dbReference type="SAM" id="Phobius"/>
    </source>
</evidence>
<sequence length="51" mass="5725">MAFLDSFYANPMQFANEAGLYALLSIIPLIIIYLLRPKGKKNKDPFGHVPS</sequence>
<name>A0A0P7ZFC6_9EURY</name>
<feature type="transmembrane region" description="Helical" evidence="1">
    <location>
        <begin position="18"/>
        <end position="35"/>
    </location>
</feature>
<dbReference type="Proteomes" id="UP000050360">
    <property type="component" value="Unassembled WGS sequence"/>
</dbReference>
<dbReference type="AlphaFoldDB" id="A0A0P7ZFC6"/>
<evidence type="ECO:0000313" key="2">
    <source>
        <dbReference type="EMBL" id="KPQ43468.1"/>
    </source>
</evidence>
<evidence type="ECO:0000313" key="3">
    <source>
        <dbReference type="Proteomes" id="UP000050360"/>
    </source>
</evidence>
<dbReference type="EMBL" id="LKCM01000141">
    <property type="protein sequence ID" value="KPQ43468.1"/>
    <property type="molecule type" value="Genomic_DNA"/>
</dbReference>
<keyword evidence="1" id="KW-0812">Transmembrane</keyword>